<keyword evidence="3" id="KW-1185">Reference proteome</keyword>
<dbReference type="Proteomes" id="UP000437017">
    <property type="component" value="Unassembled WGS sequence"/>
</dbReference>
<reference evidence="2 3" key="1">
    <citation type="journal article" date="2019" name="PLoS ONE">
        <title>Genomic analyses reveal an absence of contemporary introgressive admixture between fin whales and blue whales, despite known hybrids.</title>
        <authorList>
            <person name="Westbury M.V."/>
            <person name="Petersen B."/>
            <person name="Lorenzen E.D."/>
        </authorList>
    </citation>
    <scope>NUCLEOTIDE SEQUENCE [LARGE SCALE GENOMIC DNA]</scope>
    <source>
        <strain evidence="2">FinWhale-01</strain>
    </source>
</reference>
<accession>A0A643BUZ8</accession>
<dbReference type="EMBL" id="SGJD01004203">
    <property type="protein sequence ID" value="KAB0391813.1"/>
    <property type="molecule type" value="Genomic_DNA"/>
</dbReference>
<evidence type="ECO:0000313" key="3">
    <source>
        <dbReference type="Proteomes" id="UP000437017"/>
    </source>
</evidence>
<comment type="caution">
    <text evidence="2">The sequence shown here is derived from an EMBL/GenBank/DDBJ whole genome shotgun (WGS) entry which is preliminary data.</text>
</comment>
<dbReference type="AlphaFoldDB" id="A0A643BUZ8"/>
<organism evidence="2 3">
    <name type="scientific">Balaenoptera physalus</name>
    <name type="common">Fin whale</name>
    <name type="synonym">Balaena physalus</name>
    <dbReference type="NCBI Taxonomy" id="9770"/>
    <lineage>
        <taxon>Eukaryota</taxon>
        <taxon>Metazoa</taxon>
        <taxon>Chordata</taxon>
        <taxon>Craniata</taxon>
        <taxon>Vertebrata</taxon>
        <taxon>Euteleostomi</taxon>
        <taxon>Mammalia</taxon>
        <taxon>Eutheria</taxon>
        <taxon>Laurasiatheria</taxon>
        <taxon>Artiodactyla</taxon>
        <taxon>Whippomorpha</taxon>
        <taxon>Cetacea</taxon>
        <taxon>Mysticeti</taxon>
        <taxon>Balaenopteridae</taxon>
        <taxon>Balaenoptera</taxon>
    </lineage>
</organism>
<evidence type="ECO:0000256" key="1">
    <source>
        <dbReference type="SAM" id="MobiDB-lite"/>
    </source>
</evidence>
<evidence type="ECO:0000313" key="2">
    <source>
        <dbReference type="EMBL" id="KAB0391813.1"/>
    </source>
</evidence>
<proteinExistence type="predicted"/>
<name>A0A643BUZ8_BALPH</name>
<dbReference type="OrthoDB" id="10416103at2759"/>
<sequence>MCESVMRTLVSPPRGQEGGRLRSHACALIYKSETEGDENHTPDRNLVGLTTTMLKVKRLEEINTCYHGAQLEKMAFFQCMEEVEEVKCILEESSSEQDSRSGKSEVTVLI</sequence>
<feature type="region of interest" description="Disordered" evidence="1">
    <location>
        <begin position="91"/>
        <end position="110"/>
    </location>
</feature>
<gene>
    <name evidence="2" type="ORF">E2I00_014434</name>
</gene>
<protein>
    <submittedName>
        <fullName evidence="2">Uncharacterized protein</fullName>
    </submittedName>
</protein>